<dbReference type="RefSeq" id="WP_219479357.1">
    <property type="nucleotide sequence ID" value="NZ_JABZTC010000016.1"/>
</dbReference>
<protein>
    <submittedName>
        <fullName evidence="2">ABC transporter substrate-binding protein</fullName>
    </submittedName>
</protein>
<feature type="domain" description="Fe/B12 periplasmic-binding" evidence="1">
    <location>
        <begin position="94"/>
        <end position="363"/>
    </location>
</feature>
<name>A0ABS6YB73_9BACT</name>
<proteinExistence type="predicted"/>
<evidence type="ECO:0000259" key="1">
    <source>
        <dbReference type="PROSITE" id="PS50983"/>
    </source>
</evidence>
<dbReference type="Proteomes" id="UP000788426">
    <property type="component" value="Unassembled WGS sequence"/>
</dbReference>
<evidence type="ECO:0000313" key="2">
    <source>
        <dbReference type="EMBL" id="MBW4768517.1"/>
    </source>
</evidence>
<comment type="caution">
    <text evidence="2">The sequence shown here is derived from an EMBL/GenBank/DDBJ whole genome shotgun (WGS) entry which is preliminary data.</text>
</comment>
<dbReference type="EMBL" id="JAHXCT010000001">
    <property type="protein sequence ID" value="MBW4768517.1"/>
    <property type="molecule type" value="Genomic_DNA"/>
</dbReference>
<reference evidence="2 3" key="1">
    <citation type="submission" date="2021-07" db="EMBL/GenBank/DDBJ databases">
        <title>Genomic diversity and antimicrobial resistance of Prevotella spp. isolated from chronic lung disease airways.</title>
        <authorList>
            <person name="Webb K.A."/>
            <person name="Olagoke O.S."/>
            <person name="Baird T."/>
            <person name="Neill J."/>
            <person name="Pham A."/>
            <person name="Wells T.J."/>
            <person name="Ramsay K.A."/>
            <person name="Bell S.C."/>
            <person name="Sarovich D.S."/>
            <person name="Price E.P."/>
        </authorList>
    </citation>
    <scope>NUCLEOTIDE SEQUENCE [LARGE SCALE GENOMIC DNA]</scope>
    <source>
        <strain evidence="2 3">SCHI0011.S.12</strain>
    </source>
</reference>
<gene>
    <name evidence="2" type="ORF">KZO38_01865</name>
</gene>
<evidence type="ECO:0000313" key="3">
    <source>
        <dbReference type="Proteomes" id="UP000788426"/>
    </source>
</evidence>
<accession>A0ABS6YB73</accession>
<sequence length="375" mass="43015">MHSVIYSIIVILSVLFTSCNFSKQRDFTEVGDTLQLKYARGVDIIRYQNYTIVDIKNPWKSKELLQRYILCTRDNAQKLPSSLQGTKVSVPLDRCVMSTAAHCYLLDQLKKTNNIAAVLGRKYIHVPIIEKEIKRGKIADAGEEFQPNIEKLILIKPDALFLSPYEQAGSYQNLDKLGVPIIFCADYMESSSLARAEWMKVYGLFFNCEKLAEKLFEEVERNYKSQTAMAHQLNSKNEIFTERLMSGTWYCPGGTSTIAQLIKDANGIYSFAENEKAGSIPLTFEQVFAKTQQAKVWAFTYNGEKDMTMSDLLKEDARYKALKVVSNGSVYACNASKVPFFEETPFRPDWLLHDFVIMLHPNYFQTNQLKYYKKL</sequence>
<dbReference type="PANTHER" id="PTHR30535">
    <property type="entry name" value="VITAMIN B12-BINDING PROTEIN"/>
    <property type="match status" value="1"/>
</dbReference>
<organism evidence="2 3">
    <name type="scientific">Hoylesella nanceiensis</name>
    <dbReference type="NCBI Taxonomy" id="425941"/>
    <lineage>
        <taxon>Bacteria</taxon>
        <taxon>Pseudomonadati</taxon>
        <taxon>Bacteroidota</taxon>
        <taxon>Bacteroidia</taxon>
        <taxon>Bacteroidales</taxon>
        <taxon>Prevotellaceae</taxon>
        <taxon>Hoylesella</taxon>
    </lineage>
</organism>
<dbReference type="InterPro" id="IPR050902">
    <property type="entry name" value="ABC_Transporter_SBP"/>
</dbReference>
<keyword evidence="3" id="KW-1185">Reference proteome</keyword>
<dbReference type="Pfam" id="PF01497">
    <property type="entry name" value="Peripla_BP_2"/>
    <property type="match status" value="1"/>
</dbReference>
<dbReference type="PROSITE" id="PS50983">
    <property type="entry name" value="FE_B12_PBP"/>
    <property type="match status" value="1"/>
</dbReference>
<dbReference type="PANTHER" id="PTHR30535:SF34">
    <property type="entry name" value="MOLYBDATE-BINDING PROTEIN MOLA"/>
    <property type="match status" value="1"/>
</dbReference>
<dbReference type="InterPro" id="IPR002491">
    <property type="entry name" value="ABC_transptr_periplasmic_BD"/>
</dbReference>